<feature type="coiled-coil region" evidence="1">
    <location>
        <begin position="86"/>
        <end position="120"/>
    </location>
</feature>
<accession>V6TGS1</accession>
<organism evidence="2 3">
    <name type="scientific">Giardia intestinalis</name>
    <name type="common">Giardia lamblia</name>
    <dbReference type="NCBI Taxonomy" id="5741"/>
    <lineage>
        <taxon>Eukaryota</taxon>
        <taxon>Metamonada</taxon>
        <taxon>Diplomonadida</taxon>
        <taxon>Hexamitidae</taxon>
        <taxon>Giardiinae</taxon>
        <taxon>Giardia</taxon>
    </lineage>
</organism>
<sequence length="164" mass="18320">MACALDVSTGSAYGIRKFCSEFYSEFCSESWVMSCACRQQPVETCGYSTDIWSMTPQLKLSTASGPVEITYEDGVWSCNNAADTDIQKLHDSAIKLEHQKKHLEDKLRSIEEECRKKERAIELILGSNKCTTVPRRKTPVFTAVPGGYSEKTLFSEVRSSATLL</sequence>
<dbReference type="Proteomes" id="UP000018320">
    <property type="component" value="Unassembled WGS sequence"/>
</dbReference>
<reference evidence="3" key="1">
    <citation type="submission" date="2012-02" db="EMBL/GenBank/DDBJ databases">
        <title>Genome sequencing of Giardia lamblia Genotypes A2 and B isolates (DH and GS) and comparative analysis with the genomes of Genotypes A1 and E (WB and Pig).</title>
        <authorList>
            <person name="Adam R."/>
            <person name="Dahlstrom E."/>
            <person name="Martens C."/>
            <person name="Bruno D."/>
            <person name="Barbian K."/>
            <person name="Porcella S.F."/>
            <person name="Nash T."/>
        </authorList>
    </citation>
    <scope>NUCLEOTIDE SEQUENCE</scope>
    <source>
        <strain evidence="3">DH</strain>
    </source>
</reference>
<keyword evidence="1" id="KW-0175">Coiled coil</keyword>
<dbReference type="AlphaFoldDB" id="V6TGS1"/>
<dbReference type="VEuPathDB" id="GiardiaDB:QR46_0908"/>
<dbReference type="VEuPathDB" id="GiardiaDB:DHA2_150264"/>
<name>V6TGS1_GIAIN</name>
<dbReference type="EMBL" id="AHGT01000017">
    <property type="protein sequence ID" value="ESU38128.1"/>
    <property type="molecule type" value="Genomic_DNA"/>
</dbReference>
<evidence type="ECO:0000313" key="2">
    <source>
        <dbReference type="EMBL" id="ESU38128.1"/>
    </source>
</evidence>
<dbReference type="VEuPathDB" id="GiardiaDB:GL50581_483"/>
<comment type="caution">
    <text evidence="2">The sequence shown here is derived from an EMBL/GenBank/DDBJ whole genome shotgun (WGS) entry which is preliminary data.</text>
</comment>
<evidence type="ECO:0000313" key="3">
    <source>
        <dbReference type="Proteomes" id="UP000018320"/>
    </source>
</evidence>
<proteinExistence type="predicted"/>
<dbReference type="VEuPathDB" id="GiardiaDB:GL50803_007397"/>
<reference evidence="2 3" key="2">
    <citation type="journal article" date="2013" name="Genome Biol. Evol.">
        <title>Genome sequencing of Giardia lamblia genotypes A2 and B isolates (DH and GS) and comparative analysis with the genomes of genotypes A1 and E (WB and Pig).</title>
        <authorList>
            <person name="Adam R.D."/>
            <person name="Dahlstrom E.W."/>
            <person name="Martens C.A."/>
            <person name="Bruno D.P."/>
            <person name="Barbian K.D."/>
            <person name="Ricklefs S.M."/>
            <person name="Hernandez M.M."/>
            <person name="Narla N.P."/>
            <person name="Patel R.B."/>
            <person name="Porcella S.F."/>
            <person name="Nash T.E."/>
        </authorList>
    </citation>
    <scope>NUCLEOTIDE SEQUENCE [LARGE SCALE GENOMIC DNA]</scope>
    <source>
        <strain evidence="2 3">DH</strain>
    </source>
</reference>
<gene>
    <name evidence="2" type="ORF">DHA2_150264</name>
</gene>
<protein>
    <submittedName>
        <fullName evidence="2">Uncharacterized protein</fullName>
    </submittedName>
</protein>
<evidence type="ECO:0000256" key="1">
    <source>
        <dbReference type="SAM" id="Coils"/>
    </source>
</evidence>